<organism evidence="2 3">
    <name type="scientific">Paractinoplanes durhamensis</name>
    <dbReference type="NCBI Taxonomy" id="113563"/>
    <lineage>
        <taxon>Bacteria</taxon>
        <taxon>Bacillati</taxon>
        <taxon>Actinomycetota</taxon>
        <taxon>Actinomycetes</taxon>
        <taxon>Micromonosporales</taxon>
        <taxon>Micromonosporaceae</taxon>
        <taxon>Paractinoplanes</taxon>
    </lineage>
</organism>
<gene>
    <name evidence="2" type="ORF">Adu01nite_91800</name>
</gene>
<evidence type="ECO:0000256" key="1">
    <source>
        <dbReference type="SAM" id="Phobius"/>
    </source>
</evidence>
<keyword evidence="3" id="KW-1185">Reference proteome</keyword>
<keyword evidence="1" id="KW-1133">Transmembrane helix</keyword>
<dbReference type="EMBL" id="BOML01000090">
    <property type="protein sequence ID" value="GIE07830.1"/>
    <property type="molecule type" value="Genomic_DNA"/>
</dbReference>
<keyword evidence="1" id="KW-0812">Transmembrane</keyword>
<dbReference type="RefSeq" id="WP_203735662.1">
    <property type="nucleotide sequence ID" value="NZ_BAAATX010000049.1"/>
</dbReference>
<feature type="transmembrane region" description="Helical" evidence="1">
    <location>
        <begin position="84"/>
        <end position="103"/>
    </location>
</feature>
<name>A0ABQ3ZDH1_9ACTN</name>
<feature type="transmembrane region" description="Helical" evidence="1">
    <location>
        <begin position="57"/>
        <end position="78"/>
    </location>
</feature>
<comment type="caution">
    <text evidence="2">The sequence shown here is derived from an EMBL/GenBank/DDBJ whole genome shotgun (WGS) entry which is preliminary data.</text>
</comment>
<keyword evidence="1" id="KW-0472">Membrane</keyword>
<dbReference type="Proteomes" id="UP000637628">
    <property type="component" value="Unassembled WGS sequence"/>
</dbReference>
<proteinExistence type="predicted"/>
<accession>A0ABQ3ZDH1</accession>
<feature type="transmembrane region" description="Helical" evidence="1">
    <location>
        <begin position="183"/>
        <end position="202"/>
    </location>
</feature>
<sequence>MIPAAAVAGLQIPPLAVTDGTADPVWVDVPLYRRRIKPPPTQRLPFDPRSARVVRRYFWLAPWSALLAVILIAVWLSSAFTDRLLSGGYAVVVSAISFLSYLVQYRGLPRQLPFRTRFGDLRIPEVPQAVAAEWVDRNPAVIATDDPPPHAHTRRFYIGWASGLLPASILLAVVLANDGREDSIVLWMLVPVLFFTGIGMALKIPEPAKPGTVVRWPR</sequence>
<evidence type="ECO:0000313" key="2">
    <source>
        <dbReference type="EMBL" id="GIE07830.1"/>
    </source>
</evidence>
<protein>
    <submittedName>
        <fullName evidence="2">Uncharacterized protein</fullName>
    </submittedName>
</protein>
<evidence type="ECO:0000313" key="3">
    <source>
        <dbReference type="Proteomes" id="UP000637628"/>
    </source>
</evidence>
<reference evidence="2 3" key="1">
    <citation type="submission" date="2021-01" db="EMBL/GenBank/DDBJ databases">
        <title>Whole genome shotgun sequence of Actinoplanes durhamensis NBRC 14914.</title>
        <authorList>
            <person name="Komaki H."/>
            <person name="Tamura T."/>
        </authorList>
    </citation>
    <scope>NUCLEOTIDE SEQUENCE [LARGE SCALE GENOMIC DNA]</scope>
    <source>
        <strain evidence="2 3">NBRC 14914</strain>
    </source>
</reference>
<feature type="transmembrane region" description="Helical" evidence="1">
    <location>
        <begin position="157"/>
        <end position="177"/>
    </location>
</feature>